<reference evidence="12 13" key="1">
    <citation type="submission" date="2013-06" db="EMBL/GenBank/DDBJ databases">
        <title>Draft genome sequence of Thauera terpenica.</title>
        <authorList>
            <person name="Liu B."/>
            <person name="Frostegard A.H."/>
            <person name="Shapleigh J.P."/>
        </authorList>
    </citation>
    <scope>NUCLEOTIDE SEQUENCE [LARGE SCALE GENOMIC DNA]</scope>
    <source>
        <strain evidence="12 13">58Eu</strain>
    </source>
</reference>
<dbReference type="eggNOG" id="COG5285">
    <property type="taxonomic scope" value="Bacteria"/>
</dbReference>
<evidence type="ECO:0000313" key="12">
    <source>
        <dbReference type="EMBL" id="EPZ14976.1"/>
    </source>
</evidence>
<evidence type="ECO:0000256" key="6">
    <source>
        <dbReference type="ARBA" id="ARBA00022964"/>
    </source>
</evidence>
<dbReference type="PATRIC" id="fig|1348657.5.peg.2527"/>
<dbReference type="EC" id="1.14.11.55" evidence="10"/>
<comment type="cofactor">
    <cofactor evidence="1">
        <name>Fe(2+)</name>
        <dbReference type="ChEBI" id="CHEBI:29033"/>
    </cofactor>
</comment>
<dbReference type="Gene3D" id="2.60.120.620">
    <property type="entry name" value="q2cbj1_9rhob like domain"/>
    <property type="match status" value="1"/>
</dbReference>
<dbReference type="OrthoDB" id="9791262at2"/>
<evidence type="ECO:0000313" key="13">
    <source>
        <dbReference type="Proteomes" id="UP000015455"/>
    </source>
</evidence>
<dbReference type="GO" id="GO:0016706">
    <property type="term" value="F:2-oxoglutarate-dependent dioxygenase activity"/>
    <property type="evidence" value="ECO:0007669"/>
    <property type="project" value="InterPro"/>
</dbReference>
<dbReference type="InterPro" id="IPR008775">
    <property type="entry name" value="Phytyl_CoA_dOase-like"/>
</dbReference>
<comment type="catalytic activity">
    <reaction evidence="9">
        <text>L-ectoine + 2-oxoglutarate + O2 = 5-hydroxyectoine + succinate + CO2</text>
        <dbReference type="Rhea" id="RHEA:45740"/>
        <dbReference type="ChEBI" id="CHEBI:15379"/>
        <dbReference type="ChEBI" id="CHEBI:16526"/>
        <dbReference type="ChEBI" id="CHEBI:16810"/>
        <dbReference type="ChEBI" id="CHEBI:30031"/>
        <dbReference type="ChEBI" id="CHEBI:58515"/>
        <dbReference type="ChEBI" id="CHEBI:85413"/>
        <dbReference type="EC" id="1.14.11.55"/>
    </reaction>
</comment>
<dbReference type="RefSeq" id="WP_021249924.1">
    <property type="nucleotide sequence ID" value="NZ_ATJV01000065.1"/>
</dbReference>
<proteinExistence type="inferred from homology"/>
<dbReference type="GO" id="GO:0005506">
    <property type="term" value="F:iron ion binding"/>
    <property type="evidence" value="ECO:0007669"/>
    <property type="project" value="UniProtKB-ARBA"/>
</dbReference>
<dbReference type="Proteomes" id="UP000015455">
    <property type="component" value="Unassembled WGS sequence"/>
</dbReference>
<evidence type="ECO:0000256" key="4">
    <source>
        <dbReference type="ARBA" id="ARBA00011738"/>
    </source>
</evidence>
<evidence type="ECO:0000256" key="5">
    <source>
        <dbReference type="ARBA" id="ARBA00022723"/>
    </source>
</evidence>
<dbReference type="NCBIfam" id="TIGR02408">
    <property type="entry name" value="ectoine_ThpD"/>
    <property type="match status" value="1"/>
</dbReference>
<evidence type="ECO:0000256" key="8">
    <source>
        <dbReference type="ARBA" id="ARBA00023004"/>
    </source>
</evidence>
<feature type="compositionally biased region" description="Basic and acidic residues" evidence="11">
    <location>
        <begin position="12"/>
        <end position="38"/>
    </location>
</feature>
<keyword evidence="5" id="KW-0479">Metal-binding</keyword>
<evidence type="ECO:0000256" key="3">
    <source>
        <dbReference type="ARBA" id="ARBA00007851"/>
    </source>
</evidence>
<comment type="function">
    <text evidence="2">Involved in the biosynthesis of 5-hydroxyectoine, called compatible solute, which helps organisms to survive extreme osmotic stress by acting as a highly soluble organic osmolyte. Catalyzes the 2-oxoglutarate-dependent selective hydroxylation of L-ectoine to yield (4S,5S)-5-hydroxyectoine.</text>
</comment>
<keyword evidence="8" id="KW-0408">Iron</keyword>
<keyword evidence="13" id="KW-1185">Reference proteome</keyword>
<keyword evidence="7" id="KW-0560">Oxidoreductase</keyword>
<organism evidence="12 13">
    <name type="scientific">Thauera terpenica 58Eu</name>
    <dbReference type="NCBI Taxonomy" id="1348657"/>
    <lineage>
        <taxon>Bacteria</taxon>
        <taxon>Pseudomonadati</taxon>
        <taxon>Pseudomonadota</taxon>
        <taxon>Betaproteobacteria</taxon>
        <taxon>Rhodocyclales</taxon>
        <taxon>Zoogloeaceae</taxon>
        <taxon>Thauera</taxon>
    </lineage>
</organism>
<dbReference type="SUPFAM" id="SSF51197">
    <property type="entry name" value="Clavaminate synthase-like"/>
    <property type="match status" value="1"/>
</dbReference>
<dbReference type="Pfam" id="PF05721">
    <property type="entry name" value="PhyH"/>
    <property type="match status" value="1"/>
</dbReference>
<dbReference type="EMBL" id="ATJV01000065">
    <property type="protein sequence ID" value="EPZ14976.1"/>
    <property type="molecule type" value="Genomic_DNA"/>
</dbReference>
<protein>
    <recommendedName>
        <fullName evidence="10">Ectoine hydroxylase</fullName>
        <ecNumber evidence="10">1.14.11.55</ecNumber>
    </recommendedName>
</protein>
<evidence type="ECO:0000256" key="9">
    <source>
        <dbReference type="ARBA" id="ARBA00049228"/>
    </source>
</evidence>
<name>S9ZK16_9RHOO</name>
<gene>
    <name evidence="12" type="ORF">M622_17210</name>
</gene>
<sequence>MTNSMSASMARTPDKPRTDDRYPSRFDTRAHVSNRHDPVVYGSADDGPLSASDLRFYDDNGYLSFDALLQPDELQSALDELQRLRNDEEIKDSDEAVIEPGSRELRSIFAVHRHNAVLRRLCAHPRLAAIARQLLGGEVYIHQSRINYKGGFRGKEFYWHSDFETWHVEDGIPAMRMVSCSISLTPNTPNNGPLMIMPGSHHRYVACVGATPENHYKASLKQQDVGVPDDASLSALAEQCGIIAPTGPVGAVTFFECNVMHGSNSNITPAPRSNLFIVYNSVDNTPVEPFCGLAPRPNFIAERVDFSPLGRA</sequence>
<dbReference type="InterPro" id="IPR012774">
    <property type="entry name" value="EctD"/>
</dbReference>
<comment type="caution">
    <text evidence="12">The sequence shown here is derived from an EMBL/GenBank/DDBJ whole genome shotgun (WGS) entry which is preliminary data.</text>
</comment>
<evidence type="ECO:0000256" key="2">
    <source>
        <dbReference type="ARBA" id="ARBA00004063"/>
    </source>
</evidence>
<evidence type="ECO:0000256" key="1">
    <source>
        <dbReference type="ARBA" id="ARBA00001954"/>
    </source>
</evidence>
<keyword evidence="6" id="KW-0223">Dioxygenase</keyword>
<feature type="region of interest" description="Disordered" evidence="11">
    <location>
        <begin position="1"/>
        <end position="44"/>
    </location>
</feature>
<dbReference type="PANTHER" id="PTHR20883">
    <property type="entry name" value="PHYTANOYL-COA DIOXYGENASE DOMAIN CONTAINING 1"/>
    <property type="match status" value="1"/>
</dbReference>
<evidence type="ECO:0000256" key="11">
    <source>
        <dbReference type="SAM" id="MobiDB-lite"/>
    </source>
</evidence>
<evidence type="ECO:0000256" key="7">
    <source>
        <dbReference type="ARBA" id="ARBA00023002"/>
    </source>
</evidence>
<comment type="similarity">
    <text evidence="3">Belongs to the PhyH family. EctD subfamily.</text>
</comment>
<dbReference type="STRING" id="1348657.M622_17210"/>
<dbReference type="AlphaFoldDB" id="S9ZK16"/>
<comment type="subunit">
    <text evidence="4">Homodimer.</text>
</comment>
<accession>S9ZK16</accession>
<dbReference type="PANTHER" id="PTHR20883:SF48">
    <property type="entry name" value="ECTOINE DIOXYGENASE"/>
    <property type="match status" value="1"/>
</dbReference>
<evidence type="ECO:0000256" key="10">
    <source>
        <dbReference type="NCBIfam" id="TIGR02408"/>
    </source>
</evidence>